<sequence>MVEKLTIQTHIEGRWRDALVLSITDIRHVGEARCTTAYLQPYLVDFIGDLDSLLEPAISVNLPVNWNLVETRGYPAFVYDLMPAGAARRSLEKRFGGEKPDGVDLDFFLLSRCTPSSIGHLRVKESFDHVDQTRREAFPRREVVDRTNDFLEYAYESGAALGGATGAQGEAPKLLMVEGVDGALYADAMLSDDLARRHWLVKFARNQVTERDKNILRAEFHYYRAVSALGLNTVSTDGLVLEEAEKPSLWMPRFDRRVEQGAVERIPVESIYSVCANTVPGSRMNHEDVLGRLIGLWASNNQVGELEELVFEYLQRDLLNRILGNSDNHGRNMAIFRHHGRFELAPIYDLAPMVLDPEGVTRVTKWRPEHMGSPDWRAVCDYFHAITDPAALFERLRAAAQRFRALPDLLIDLPAEVRQARTIPLNNLDTRLAEWGFR</sequence>
<dbReference type="InterPro" id="IPR016869">
    <property type="entry name" value="UCP028135_HipA-like"/>
</dbReference>
<evidence type="ECO:0000256" key="1">
    <source>
        <dbReference type="ARBA" id="ARBA00010164"/>
    </source>
</evidence>
<keyword evidence="3" id="KW-0418">Kinase</keyword>
<evidence type="ECO:0000256" key="2">
    <source>
        <dbReference type="ARBA" id="ARBA00022679"/>
    </source>
</evidence>
<dbReference type="EMBL" id="CP007509">
    <property type="protein sequence ID" value="AHY42696.1"/>
    <property type="molecule type" value="Genomic_DNA"/>
</dbReference>
<dbReference type="InterPro" id="IPR012893">
    <property type="entry name" value="HipA-like_C"/>
</dbReference>
<dbReference type="GO" id="GO:0005829">
    <property type="term" value="C:cytosol"/>
    <property type="evidence" value="ECO:0007669"/>
    <property type="project" value="TreeGrafter"/>
</dbReference>
<evidence type="ECO:0000313" key="5">
    <source>
        <dbReference type="EMBL" id="AHY42696.1"/>
    </source>
</evidence>
<reference evidence="5 6" key="1">
    <citation type="submission" date="2014-03" db="EMBL/GenBank/DDBJ databases">
        <title>Complete genome sequence of Pseudomonas stutzeri 19SMN4.</title>
        <authorList>
            <person name="Brunet-Galmes I."/>
            <person name="Nogales B."/>
            <person name="Busquets A."/>
            <person name="Pena A."/>
            <person name="Gomila M."/>
            <person name="Garcia-Valdes E."/>
            <person name="Lalucat J."/>
            <person name="Bennasar A."/>
            <person name="Bosch R."/>
        </authorList>
    </citation>
    <scope>NUCLEOTIDE SEQUENCE [LARGE SCALE GENOMIC DNA]</scope>
    <source>
        <strain evidence="5 6">19SMN4</strain>
    </source>
</reference>
<dbReference type="PIRSF" id="PIRSF028135">
    <property type="entry name" value="UCP028135_HipA-like"/>
    <property type="match status" value="1"/>
</dbReference>
<dbReference type="KEGG" id="pstu:UIB01_09430"/>
<accession>A0A023WRU0</accession>
<dbReference type="Pfam" id="PF07804">
    <property type="entry name" value="HipA_C"/>
    <property type="match status" value="1"/>
</dbReference>
<feature type="domain" description="HipA-like C-terminal" evidence="4">
    <location>
        <begin position="168"/>
        <end position="383"/>
    </location>
</feature>
<evidence type="ECO:0000259" key="4">
    <source>
        <dbReference type="Pfam" id="PF07804"/>
    </source>
</evidence>
<protein>
    <submittedName>
        <fullName evidence="5">Toxin HipA</fullName>
    </submittedName>
</protein>
<evidence type="ECO:0000256" key="3">
    <source>
        <dbReference type="ARBA" id="ARBA00022777"/>
    </source>
</evidence>
<dbReference type="PATRIC" id="fig|316.97.peg.1887"/>
<dbReference type="AlphaFoldDB" id="A0A023WRU0"/>
<dbReference type="PANTHER" id="PTHR37419:SF8">
    <property type="entry name" value="TOXIN YJJJ"/>
    <property type="match status" value="1"/>
</dbReference>
<organism evidence="5 6">
    <name type="scientific">Stutzerimonas stutzeri</name>
    <name type="common">Pseudomonas stutzeri</name>
    <dbReference type="NCBI Taxonomy" id="316"/>
    <lineage>
        <taxon>Bacteria</taxon>
        <taxon>Pseudomonadati</taxon>
        <taxon>Pseudomonadota</taxon>
        <taxon>Gammaproteobacteria</taxon>
        <taxon>Pseudomonadales</taxon>
        <taxon>Pseudomonadaceae</taxon>
        <taxon>Stutzerimonas</taxon>
    </lineage>
</organism>
<comment type="similarity">
    <text evidence="1">Belongs to the HipA Ser/Thr kinase family.</text>
</comment>
<gene>
    <name evidence="5" type="ORF">UIB01_09430</name>
</gene>
<evidence type="ECO:0000313" key="6">
    <source>
        <dbReference type="Proteomes" id="UP000025238"/>
    </source>
</evidence>
<dbReference type="GO" id="GO:0004674">
    <property type="term" value="F:protein serine/threonine kinase activity"/>
    <property type="evidence" value="ECO:0007669"/>
    <property type="project" value="TreeGrafter"/>
</dbReference>
<dbReference type="Proteomes" id="UP000025238">
    <property type="component" value="Chromosome"/>
</dbReference>
<dbReference type="PANTHER" id="PTHR37419">
    <property type="entry name" value="SERINE/THREONINE-PROTEIN KINASE TOXIN HIPA"/>
    <property type="match status" value="1"/>
</dbReference>
<name>A0A023WRU0_STUST</name>
<keyword evidence="2" id="KW-0808">Transferase</keyword>
<dbReference type="InterPro" id="IPR052028">
    <property type="entry name" value="HipA_Ser/Thr_kinase"/>
</dbReference>
<proteinExistence type="inferred from homology"/>